<dbReference type="AlphaFoldDB" id="A0A841MRY4"/>
<dbReference type="RefSeq" id="WP_184497432.1">
    <property type="nucleotide sequence ID" value="NZ_JACIJO010000003.1"/>
</dbReference>
<proteinExistence type="predicted"/>
<sequence>MIQTSTDLNLKILAIADGDEDFKLELTKAIHTGLIELKTVYKQGNDAKDEVTIQQIRHKMKPTLVMFDFDELIVEMQIGKDIVESEGFTDRFSAHVLKMDKLVDAEIEKVGMLLK</sequence>
<gene>
    <name evidence="1" type="ORF">FHS59_004082</name>
</gene>
<organism evidence="1 2">
    <name type="scientific">Algoriphagus iocasae</name>
    <dbReference type="NCBI Taxonomy" id="1836499"/>
    <lineage>
        <taxon>Bacteria</taxon>
        <taxon>Pseudomonadati</taxon>
        <taxon>Bacteroidota</taxon>
        <taxon>Cytophagia</taxon>
        <taxon>Cytophagales</taxon>
        <taxon>Cyclobacteriaceae</taxon>
        <taxon>Algoriphagus</taxon>
    </lineage>
</organism>
<dbReference type="Proteomes" id="UP000588604">
    <property type="component" value="Unassembled WGS sequence"/>
</dbReference>
<name>A0A841MRY4_9BACT</name>
<dbReference type="EMBL" id="JACIJO010000003">
    <property type="protein sequence ID" value="MBB6328439.1"/>
    <property type="molecule type" value="Genomic_DNA"/>
</dbReference>
<evidence type="ECO:0000313" key="1">
    <source>
        <dbReference type="EMBL" id="MBB6328439.1"/>
    </source>
</evidence>
<evidence type="ECO:0000313" key="2">
    <source>
        <dbReference type="Proteomes" id="UP000588604"/>
    </source>
</evidence>
<accession>A0A841MRY4</accession>
<reference evidence="1 2" key="1">
    <citation type="submission" date="2020-08" db="EMBL/GenBank/DDBJ databases">
        <title>Genomic Encyclopedia of Type Strains, Phase IV (KMG-IV): sequencing the most valuable type-strain genomes for metagenomic binning, comparative biology and taxonomic classification.</title>
        <authorList>
            <person name="Goeker M."/>
        </authorList>
    </citation>
    <scope>NUCLEOTIDE SEQUENCE [LARGE SCALE GENOMIC DNA]</scope>
    <source>
        <strain evidence="1 2">DSM 102044</strain>
    </source>
</reference>
<comment type="caution">
    <text evidence="1">The sequence shown here is derived from an EMBL/GenBank/DDBJ whole genome shotgun (WGS) entry which is preliminary data.</text>
</comment>
<keyword evidence="2" id="KW-1185">Reference proteome</keyword>
<protein>
    <submittedName>
        <fullName evidence="1">Uncharacterized protein</fullName>
    </submittedName>
</protein>